<protein>
    <submittedName>
        <fullName evidence="2">Uncharacterized protein</fullName>
    </submittedName>
</protein>
<gene>
    <name evidence="2" type="ORF">BpHYR1_002072</name>
</gene>
<feature type="region of interest" description="Disordered" evidence="1">
    <location>
        <begin position="37"/>
        <end position="57"/>
    </location>
</feature>
<proteinExistence type="predicted"/>
<dbReference type="Proteomes" id="UP000276133">
    <property type="component" value="Unassembled WGS sequence"/>
</dbReference>
<organism evidence="2 3">
    <name type="scientific">Brachionus plicatilis</name>
    <name type="common">Marine rotifer</name>
    <name type="synonym">Brachionus muelleri</name>
    <dbReference type="NCBI Taxonomy" id="10195"/>
    <lineage>
        <taxon>Eukaryota</taxon>
        <taxon>Metazoa</taxon>
        <taxon>Spiralia</taxon>
        <taxon>Gnathifera</taxon>
        <taxon>Rotifera</taxon>
        <taxon>Eurotatoria</taxon>
        <taxon>Monogononta</taxon>
        <taxon>Pseudotrocha</taxon>
        <taxon>Ploima</taxon>
        <taxon>Brachionidae</taxon>
        <taxon>Brachionus</taxon>
    </lineage>
</organism>
<dbReference type="EMBL" id="REGN01003795">
    <property type="protein sequence ID" value="RNA20724.1"/>
    <property type="molecule type" value="Genomic_DNA"/>
</dbReference>
<evidence type="ECO:0000313" key="2">
    <source>
        <dbReference type="EMBL" id="RNA20724.1"/>
    </source>
</evidence>
<dbReference type="OrthoDB" id="10382946at2759"/>
<accession>A0A3M7RBF0</accession>
<evidence type="ECO:0000256" key="1">
    <source>
        <dbReference type="SAM" id="MobiDB-lite"/>
    </source>
</evidence>
<dbReference type="AlphaFoldDB" id="A0A3M7RBF0"/>
<sequence length="197" mass="22844">MIKGNRGVHKKQTKKTLNSQINNIPSETIANIKRHYKKTTDSEQPIQNSNESSTTFEDEEIIETSMNENNTSEMGEDFEFRGETVFRFEGKNLLNYTNPIKLQEEIDKYINHFDPKIDRAFINSKNNQLYIVTSDLQTILHLEKHTWDNEAFGTGINTVKPKDKVFFIAVRGVPTSVDIKDEKTIQKIKNKYEPISE</sequence>
<evidence type="ECO:0000313" key="3">
    <source>
        <dbReference type="Proteomes" id="UP000276133"/>
    </source>
</evidence>
<name>A0A3M7RBF0_BRAPC</name>
<comment type="caution">
    <text evidence="2">The sequence shown here is derived from an EMBL/GenBank/DDBJ whole genome shotgun (WGS) entry which is preliminary data.</text>
</comment>
<feature type="non-terminal residue" evidence="2">
    <location>
        <position position="197"/>
    </location>
</feature>
<keyword evidence="3" id="KW-1185">Reference proteome</keyword>
<reference evidence="2 3" key="1">
    <citation type="journal article" date="2018" name="Sci. Rep.">
        <title>Genomic signatures of local adaptation to the degree of environmental predictability in rotifers.</title>
        <authorList>
            <person name="Franch-Gras L."/>
            <person name="Hahn C."/>
            <person name="Garcia-Roger E.M."/>
            <person name="Carmona M.J."/>
            <person name="Serra M."/>
            <person name="Gomez A."/>
        </authorList>
    </citation>
    <scope>NUCLEOTIDE SEQUENCE [LARGE SCALE GENOMIC DNA]</scope>
    <source>
        <strain evidence="2">HYR1</strain>
    </source>
</reference>
<feature type="compositionally biased region" description="Polar residues" evidence="1">
    <location>
        <begin position="42"/>
        <end position="55"/>
    </location>
</feature>